<dbReference type="HOGENOM" id="CLU_1727879_0_0_4"/>
<keyword evidence="2" id="KW-1185">Reference proteome</keyword>
<reference evidence="1 2" key="2">
    <citation type="journal article" date="2016" name="Appl. Microbiol. Biotechnol.">
        <title>Mutations improving production and secretion of extracellular lipase by Burkholderia glumae PG1.</title>
        <authorList>
            <person name="Knapp A."/>
            <person name="Voget S."/>
            <person name="Gao R."/>
            <person name="Zaburannyi N."/>
            <person name="Krysciak D."/>
            <person name="Breuer M."/>
            <person name="Hauer B."/>
            <person name="Streit W.R."/>
            <person name="Muller R."/>
            <person name="Daniel R."/>
            <person name="Jaeger K.E."/>
        </authorList>
    </citation>
    <scope>NUCLEOTIDE SEQUENCE [LARGE SCALE GENOMIC DNA]</scope>
    <source>
        <strain evidence="1 2">PG1</strain>
    </source>
</reference>
<protein>
    <submittedName>
        <fullName evidence="1">Uncharacterized protein</fullName>
    </submittedName>
</protein>
<evidence type="ECO:0000313" key="1">
    <source>
        <dbReference type="EMBL" id="AJK46281.1"/>
    </source>
</evidence>
<proteinExistence type="predicted"/>
<dbReference type="KEGG" id="bgp:BGL_1c17720"/>
<gene>
    <name evidence="1" type="ORF">BGL_1c17720</name>
</gene>
<evidence type="ECO:0000313" key="2">
    <source>
        <dbReference type="Proteomes" id="UP000031838"/>
    </source>
</evidence>
<reference evidence="2" key="1">
    <citation type="submission" date="2011-03" db="EMBL/GenBank/DDBJ databases">
        <authorList>
            <person name="Voget S."/>
            <person name="Streit W.R."/>
            <person name="Jaeger K.E."/>
            <person name="Daniel R."/>
        </authorList>
    </citation>
    <scope>NUCLEOTIDE SEQUENCE [LARGE SCALE GENOMIC DNA]</scope>
    <source>
        <strain evidence="2">PG1</strain>
    </source>
</reference>
<dbReference type="AlphaFoldDB" id="A0A0B6S221"/>
<dbReference type="EMBL" id="CP002580">
    <property type="protein sequence ID" value="AJK46281.1"/>
    <property type="molecule type" value="Genomic_DNA"/>
</dbReference>
<organism evidence="1 2">
    <name type="scientific">Burkholderia plantarii</name>
    <dbReference type="NCBI Taxonomy" id="41899"/>
    <lineage>
        <taxon>Bacteria</taxon>
        <taxon>Pseudomonadati</taxon>
        <taxon>Pseudomonadota</taxon>
        <taxon>Betaproteobacteria</taxon>
        <taxon>Burkholderiales</taxon>
        <taxon>Burkholderiaceae</taxon>
        <taxon>Burkholderia</taxon>
    </lineage>
</organism>
<sequence>MEPLWEYRWLYHDLYYGPIATNFWMTDWEAERWHGYGKEGSMRIDETRRDRNLQLTRAEFSGDQFGTARGPDNEQPLPEFVSPTLDVMRTWWVSPGAAEDGDIQRLVLEVIALRRALRKAGVKAHDESAWVKVTLAEAAERPGKRRTRKRR</sequence>
<name>A0A0B6S221_BURPL</name>
<dbReference type="Proteomes" id="UP000031838">
    <property type="component" value="Chromosome 1"/>
</dbReference>
<accession>A0A0B6S221</accession>
<dbReference type="RefSeq" id="WP_123863489.1">
    <property type="nucleotide sequence ID" value="NZ_BSTO01000009.1"/>
</dbReference>